<dbReference type="CDD" id="cd02432">
    <property type="entry name" value="Nodulin-21_like_1"/>
    <property type="match status" value="1"/>
</dbReference>
<feature type="transmembrane region" description="Helical" evidence="6">
    <location>
        <begin position="224"/>
        <end position="248"/>
    </location>
</feature>
<dbReference type="RefSeq" id="WP_152232110.1">
    <property type="nucleotide sequence ID" value="NZ_BAAAOT010000020.1"/>
</dbReference>
<evidence type="ECO:0000256" key="6">
    <source>
        <dbReference type="SAM" id="Phobius"/>
    </source>
</evidence>
<dbReference type="EMBL" id="WHPD01002579">
    <property type="protein sequence ID" value="MPV89383.1"/>
    <property type="molecule type" value="Genomic_DNA"/>
</dbReference>
<protein>
    <submittedName>
        <fullName evidence="7">VIT family protein</fullName>
    </submittedName>
</protein>
<dbReference type="Pfam" id="PF01988">
    <property type="entry name" value="VIT1"/>
    <property type="match status" value="1"/>
</dbReference>
<feature type="compositionally biased region" description="Basic and acidic residues" evidence="5">
    <location>
        <begin position="11"/>
        <end position="21"/>
    </location>
</feature>
<evidence type="ECO:0000256" key="5">
    <source>
        <dbReference type="SAM" id="MobiDB-lite"/>
    </source>
</evidence>
<dbReference type="OrthoDB" id="188924at2"/>
<name>A0A7J9UYD0_9MICO</name>
<reference evidence="7 8" key="1">
    <citation type="submission" date="2019-10" db="EMBL/GenBank/DDBJ databases">
        <title>Georgenia wutianyii sp. nov. and Georgenia yuyongxinii sp. nov. isolated from plateau pika (Ochotona curzoniae) in the Qinghai-Tibet plateau of China.</title>
        <authorList>
            <person name="Tian Z."/>
        </authorList>
    </citation>
    <scope>NUCLEOTIDE SEQUENCE [LARGE SCALE GENOMIC DNA]</scope>
    <source>
        <strain evidence="7 8">JCM 15130</strain>
    </source>
</reference>
<dbReference type="AlphaFoldDB" id="A0A7J9UYD0"/>
<comment type="caution">
    <text evidence="7">The sequence shown here is derived from an EMBL/GenBank/DDBJ whole genome shotgun (WGS) entry which is preliminary data.</text>
</comment>
<comment type="subcellular location">
    <subcellularLocation>
        <location evidence="1">Endomembrane system</location>
        <topology evidence="1">Multi-pass membrane protein</topology>
    </subcellularLocation>
</comment>
<feature type="transmembrane region" description="Helical" evidence="6">
    <location>
        <begin position="163"/>
        <end position="185"/>
    </location>
</feature>
<dbReference type="Proteomes" id="UP000429644">
    <property type="component" value="Unassembled WGS sequence"/>
</dbReference>
<feature type="region of interest" description="Disordered" evidence="5">
    <location>
        <begin position="1"/>
        <end position="22"/>
    </location>
</feature>
<dbReference type="GO" id="GO:0012505">
    <property type="term" value="C:endomembrane system"/>
    <property type="evidence" value="ECO:0007669"/>
    <property type="project" value="UniProtKB-SubCell"/>
</dbReference>
<proteinExistence type="predicted"/>
<evidence type="ECO:0000313" key="7">
    <source>
        <dbReference type="EMBL" id="MPV89383.1"/>
    </source>
</evidence>
<keyword evidence="8" id="KW-1185">Reference proteome</keyword>
<dbReference type="InterPro" id="IPR008217">
    <property type="entry name" value="Ccc1_fam"/>
</dbReference>
<keyword evidence="3 6" id="KW-1133">Transmembrane helix</keyword>
<dbReference type="PANTHER" id="PTHR31851">
    <property type="entry name" value="FE(2+)/MN(2+) TRANSPORTER PCL1"/>
    <property type="match status" value="1"/>
</dbReference>
<accession>A0A7J9UYD0</accession>
<evidence type="ECO:0000256" key="3">
    <source>
        <dbReference type="ARBA" id="ARBA00022989"/>
    </source>
</evidence>
<evidence type="ECO:0000256" key="2">
    <source>
        <dbReference type="ARBA" id="ARBA00022692"/>
    </source>
</evidence>
<dbReference type="GO" id="GO:0005384">
    <property type="term" value="F:manganese ion transmembrane transporter activity"/>
    <property type="evidence" value="ECO:0007669"/>
    <property type="project" value="InterPro"/>
</dbReference>
<keyword evidence="4 6" id="KW-0472">Membrane</keyword>
<evidence type="ECO:0000256" key="1">
    <source>
        <dbReference type="ARBA" id="ARBA00004127"/>
    </source>
</evidence>
<keyword evidence="2 6" id="KW-0812">Transmembrane</keyword>
<gene>
    <name evidence="7" type="ORF">GB882_11960</name>
</gene>
<dbReference type="GO" id="GO:0030026">
    <property type="term" value="P:intracellular manganese ion homeostasis"/>
    <property type="evidence" value="ECO:0007669"/>
    <property type="project" value="InterPro"/>
</dbReference>
<evidence type="ECO:0000256" key="4">
    <source>
        <dbReference type="ARBA" id="ARBA00023136"/>
    </source>
</evidence>
<feature type="compositionally biased region" description="Polar residues" evidence="5">
    <location>
        <begin position="1"/>
        <end position="10"/>
    </location>
</feature>
<organism evidence="7 8">
    <name type="scientific">Georgenia ruanii</name>
    <dbReference type="NCBI Taxonomy" id="348442"/>
    <lineage>
        <taxon>Bacteria</taxon>
        <taxon>Bacillati</taxon>
        <taxon>Actinomycetota</taxon>
        <taxon>Actinomycetes</taxon>
        <taxon>Micrococcales</taxon>
        <taxon>Bogoriellaceae</taxon>
        <taxon>Georgenia</taxon>
    </lineage>
</organism>
<feature type="transmembrane region" description="Helical" evidence="6">
    <location>
        <begin position="191"/>
        <end position="212"/>
    </location>
</feature>
<sequence length="249" mass="25231">MSAQEEGQATTHDEGRPEPHRSNLAQRLNWLRAGVLGANDGIVSTAAVVVGVAGASSTSTGAIATAGAAAAVGGAVSMALGEYVSVSSQRDTEHALIDKERRELAEDPDGELDELTRLYTAQGISPATARQAAVELTERDALAAHLQAELGIDQGDVVSPWHAAAASFISFSIGAVLPLVAILLPGPDVRVLITFVVTLVALALTGYVAAWIGGAARGRASARVVIGGALALAATFFVGLLFGTTGIAG</sequence>
<evidence type="ECO:0000313" key="8">
    <source>
        <dbReference type="Proteomes" id="UP000429644"/>
    </source>
</evidence>